<organism evidence="1 2">
    <name type="scientific">Agarivorans gilvus</name>
    <dbReference type="NCBI Taxonomy" id="680279"/>
    <lineage>
        <taxon>Bacteria</taxon>
        <taxon>Pseudomonadati</taxon>
        <taxon>Pseudomonadota</taxon>
        <taxon>Gammaproteobacteria</taxon>
        <taxon>Alteromonadales</taxon>
        <taxon>Alteromonadaceae</taxon>
        <taxon>Agarivorans</taxon>
    </lineage>
</organism>
<name>A0ABQ1I0J9_9ALTE</name>
<proteinExistence type="predicted"/>
<sequence>MRSLLHSVRLKSLAQFIGLLLFYLFLSLGFACYLTQQSYQQFIDQPLSQASRAAWQDGAQLGEQTQTQQIVYWQSRAILQQATANNPLQLLAQCSLNTAASTQWRLPINLHLAANHDLLLGCQVRTIPWLALATLAAGLSLLLWRFRPRPLSAADRALLQRLRQQLGEHAFEQWKLALMRFRQTQPQAQLNVQYLFAALAQQADSPLVLLEQATEPMRLQFILSHNSIQVRVNHLNLPLSVTPCIYWLWYAQYRLNDIASGWLTNPPTNLPDKPRAQELIQLMEQYGGHGRAISELKQHGLRAKTLDQNRNKIKDSLQALLGEDLSERCGFEMLRQDEQVQSSYRLKISPKHIVIQKK</sequence>
<evidence type="ECO:0000313" key="1">
    <source>
        <dbReference type="EMBL" id="GGB01848.1"/>
    </source>
</evidence>
<gene>
    <name evidence="1" type="ORF">GCM10007414_13820</name>
</gene>
<accession>A0ABQ1I0J9</accession>
<evidence type="ECO:0000313" key="2">
    <source>
        <dbReference type="Proteomes" id="UP000651977"/>
    </source>
</evidence>
<dbReference type="Proteomes" id="UP000651977">
    <property type="component" value="Unassembled WGS sequence"/>
</dbReference>
<dbReference type="EMBL" id="BMDY01000007">
    <property type="protein sequence ID" value="GGB01848.1"/>
    <property type="molecule type" value="Genomic_DNA"/>
</dbReference>
<comment type="caution">
    <text evidence="1">The sequence shown here is derived from an EMBL/GenBank/DDBJ whole genome shotgun (WGS) entry which is preliminary data.</text>
</comment>
<keyword evidence="2" id="KW-1185">Reference proteome</keyword>
<protein>
    <submittedName>
        <fullName evidence="1">Uncharacterized protein</fullName>
    </submittedName>
</protein>
<reference evidence="2" key="1">
    <citation type="journal article" date="2019" name="Int. J. Syst. Evol. Microbiol.">
        <title>The Global Catalogue of Microorganisms (GCM) 10K type strain sequencing project: providing services to taxonomists for standard genome sequencing and annotation.</title>
        <authorList>
            <consortium name="The Broad Institute Genomics Platform"/>
            <consortium name="The Broad Institute Genome Sequencing Center for Infectious Disease"/>
            <person name="Wu L."/>
            <person name="Ma J."/>
        </authorList>
    </citation>
    <scope>NUCLEOTIDE SEQUENCE [LARGE SCALE GENOMIC DNA]</scope>
    <source>
        <strain evidence="2">CGMCC 1.10131</strain>
    </source>
</reference>
<dbReference type="PROSITE" id="PS51257">
    <property type="entry name" value="PROKAR_LIPOPROTEIN"/>
    <property type="match status" value="1"/>
</dbReference>